<accession>A0ABM1Y550</accession>
<evidence type="ECO:0000256" key="2">
    <source>
        <dbReference type="SAM" id="Phobius"/>
    </source>
</evidence>
<keyword evidence="2" id="KW-0472">Membrane</keyword>
<proteinExistence type="predicted"/>
<dbReference type="InterPro" id="IPR000727">
    <property type="entry name" value="T_SNARE_dom"/>
</dbReference>
<dbReference type="EnsemblMetazoa" id="AALFPA23_005818.R7477">
    <property type="protein sequence ID" value="AALFPA23_005818.P7477"/>
    <property type="gene ID" value="AALFPA23_005818"/>
</dbReference>
<feature type="domain" description="T-SNARE coiled-coil homology" evidence="3">
    <location>
        <begin position="98"/>
        <end position="160"/>
    </location>
</feature>
<keyword evidence="5" id="KW-1185">Reference proteome</keyword>
<dbReference type="SUPFAM" id="SSF58038">
    <property type="entry name" value="SNARE fusion complex"/>
    <property type="match status" value="1"/>
</dbReference>
<comment type="subcellular location">
    <subcellularLocation>
        <location evidence="1">Membrane</location>
        <topology evidence="1">Single-pass type IV membrane protein</topology>
    </subcellularLocation>
</comment>
<dbReference type="PANTHER" id="PTHR19957:SF307">
    <property type="entry name" value="PROTEIN SSO1-RELATED"/>
    <property type="match status" value="1"/>
</dbReference>
<dbReference type="Proteomes" id="UP000069940">
    <property type="component" value="Unassembled WGS sequence"/>
</dbReference>
<evidence type="ECO:0000256" key="1">
    <source>
        <dbReference type="ARBA" id="ARBA00004211"/>
    </source>
</evidence>
<evidence type="ECO:0000259" key="3">
    <source>
        <dbReference type="PROSITE" id="PS50192"/>
    </source>
</evidence>
<name>A0ABM1Y550_AEDAL</name>
<keyword evidence="2" id="KW-1133">Transmembrane helix</keyword>
<reference evidence="5" key="1">
    <citation type="journal article" date="2015" name="Proc. Natl. Acad. Sci. U.S.A.">
        <title>Genome sequence of the Asian Tiger mosquito, Aedes albopictus, reveals insights into its biology, genetics, and evolution.</title>
        <authorList>
            <person name="Chen X.G."/>
            <person name="Jiang X."/>
            <person name="Gu J."/>
            <person name="Xu M."/>
            <person name="Wu Y."/>
            <person name="Deng Y."/>
            <person name="Zhang C."/>
            <person name="Bonizzoni M."/>
            <person name="Dermauw W."/>
            <person name="Vontas J."/>
            <person name="Armbruster P."/>
            <person name="Huang X."/>
            <person name="Yang Y."/>
            <person name="Zhang H."/>
            <person name="He W."/>
            <person name="Peng H."/>
            <person name="Liu Y."/>
            <person name="Wu K."/>
            <person name="Chen J."/>
            <person name="Lirakis M."/>
            <person name="Topalis P."/>
            <person name="Van Leeuwen T."/>
            <person name="Hall A.B."/>
            <person name="Jiang X."/>
            <person name="Thorpe C."/>
            <person name="Mueller R.L."/>
            <person name="Sun C."/>
            <person name="Waterhouse R.M."/>
            <person name="Yan G."/>
            <person name="Tu Z.J."/>
            <person name="Fang X."/>
            <person name="James A.A."/>
        </authorList>
    </citation>
    <scope>NUCLEOTIDE SEQUENCE [LARGE SCALE GENOMIC DNA]</scope>
    <source>
        <strain evidence="5">Foshan</strain>
    </source>
</reference>
<dbReference type="GeneID" id="115264501"/>
<evidence type="ECO:0000313" key="4">
    <source>
        <dbReference type="EnsemblMetazoa" id="AALFPA23_005818.P7477"/>
    </source>
</evidence>
<dbReference type="InterPro" id="IPR045242">
    <property type="entry name" value="Syntaxin"/>
</dbReference>
<organism evidence="4 5">
    <name type="scientific">Aedes albopictus</name>
    <name type="common">Asian tiger mosquito</name>
    <name type="synonym">Stegomyia albopicta</name>
    <dbReference type="NCBI Taxonomy" id="7160"/>
    <lineage>
        <taxon>Eukaryota</taxon>
        <taxon>Metazoa</taxon>
        <taxon>Ecdysozoa</taxon>
        <taxon>Arthropoda</taxon>
        <taxon>Hexapoda</taxon>
        <taxon>Insecta</taxon>
        <taxon>Pterygota</taxon>
        <taxon>Neoptera</taxon>
        <taxon>Endopterygota</taxon>
        <taxon>Diptera</taxon>
        <taxon>Nematocera</taxon>
        <taxon>Culicoidea</taxon>
        <taxon>Culicidae</taxon>
        <taxon>Culicinae</taxon>
        <taxon>Aedini</taxon>
        <taxon>Aedes</taxon>
        <taxon>Stegomyia</taxon>
    </lineage>
</organism>
<dbReference type="Gene3D" id="1.20.5.110">
    <property type="match status" value="1"/>
</dbReference>
<feature type="transmembrane region" description="Helical" evidence="2">
    <location>
        <begin position="181"/>
        <end position="201"/>
    </location>
</feature>
<evidence type="ECO:0000313" key="5">
    <source>
        <dbReference type="Proteomes" id="UP000069940"/>
    </source>
</evidence>
<keyword evidence="2" id="KW-0812">Transmembrane</keyword>
<reference evidence="4" key="2">
    <citation type="submission" date="2025-05" db="UniProtKB">
        <authorList>
            <consortium name="EnsemblMetazoa"/>
        </authorList>
    </citation>
    <scope>IDENTIFICATION</scope>
    <source>
        <strain evidence="4">Foshan</strain>
    </source>
</reference>
<dbReference type="PANTHER" id="PTHR19957">
    <property type="entry name" value="SYNTAXIN"/>
    <property type="match status" value="1"/>
</dbReference>
<dbReference type="RefSeq" id="XP_029724104.2">
    <property type="nucleotide sequence ID" value="XM_029868244.2"/>
</dbReference>
<dbReference type="PROSITE" id="PS50192">
    <property type="entry name" value="T_SNARE"/>
    <property type="match status" value="1"/>
</dbReference>
<sequence>MECVRTAYFEAFWKFRSLVQNYEGIVKKRKLEASSHQSLASLSQFDIVRSKPVPCENSEDADQEFLRRHTLNEKVHLPLHATVFVEEEEEEEIAAETLKAVQERHQDLQAIERSLIEVRDQFVLFSTLAMEHGSMFNLTETKVQETTHHVATVAEDMGQANYYYRKVGSKDWFCSHTTCCLLMLLAVLVAIAICLAMKKFLLY</sequence>
<protein>
    <recommendedName>
        <fullName evidence="3">t-SNARE coiled-coil homology domain-containing protein</fullName>
    </recommendedName>
</protein>